<dbReference type="PANTHER" id="PTHR37423:SF2">
    <property type="entry name" value="MEMBRANE-BOUND LYTIC MUREIN TRANSGLYCOSYLASE C"/>
    <property type="match status" value="1"/>
</dbReference>
<dbReference type="EMBL" id="BJVU01000001">
    <property type="protein sequence ID" value="GEL57921.1"/>
    <property type="molecule type" value="Genomic_DNA"/>
</dbReference>
<keyword evidence="10" id="KW-1185">Reference proteome</keyword>
<evidence type="ECO:0000313" key="10">
    <source>
        <dbReference type="Proteomes" id="UP000321891"/>
    </source>
</evidence>
<dbReference type="Gene3D" id="1.10.530.10">
    <property type="match status" value="1"/>
</dbReference>
<keyword evidence="3 5" id="KW-0732">Signal</keyword>
<dbReference type="PROSITE" id="PS51257">
    <property type="entry name" value="PROKAR_LIPOPROTEIN"/>
    <property type="match status" value="1"/>
</dbReference>
<dbReference type="GO" id="GO:0004553">
    <property type="term" value="F:hydrolase activity, hydrolyzing O-glycosyl compounds"/>
    <property type="evidence" value="ECO:0007669"/>
    <property type="project" value="InterPro"/>
</dbReference>
<accession>A0A6N3SKW5</accession>
<dbReference type="Proteomes" id="UP000032671">
    <property type="component" value="Unassembled WGS sequence"/>
</dbReference>
<dbReference type="GO" id="GO:0042597">
    <property type="term" value="C:periplasmic space"/>
    <property type="evidence" value="ECO:0007669"/>
    <property type="project" value="InterPro"/>
</dbReference>
<dbReference type="Pfam" id="PF01464">
    <property type="entry name" value="SLT"/>
    <property type="match status" value="1"/>
</dbReference>
<comment type="similarity">
    <text evidence="1">Belongs to the transglycosylase Slt family.</text>
</comment>
<evidence type="ECO:0000256" key="5">
    <source>
        <dbReference type="SAM" id="SignalP"/>
    </source>
</evidence>
<evidence type="ECO:0000313" key="8">
    <source>
        <dbReference type="EMBL" id="GEL57921.1"/>
    </source>
</evidence>
<dbReference type="GO" id="GO:0016020">
    <property type="term" value="C:membrane"/>
    <property type="evidence" value="ECO:0007669"/>
    <property type="project" value="InterPro"/>
</dbReference>
<dbReference type="InterPro" id="IPR008939">
    <property type="entry name" value="Lytic_TGlycosylase_superhlx_U"/>
</dbReference>
<dbReference type="EMBL" id="BAMV01000018">
    <property type="protein sequence ID" value="GAN61185.1"/>
    <property type="molecule type" value="Genomic_DNA"/>
</dbReference>
<dbReference type="InterPro" id="IPR000189">
    <property type="entry name" value="Transglyc_AS"/>
</dbReference>
<protein>
    <submittedName>
        <fullName evidence="8">Lytic transglycosylase</fullName>
    </submittedName>
    <submittedName>
        <fullName evidence="7">Soluble lytic murein transglycosylase</fullName>
    </submittedName>
</protein>
<evidence type="ECO:0000313" key="7">
    <source>
        <dbReference type="EMBL" id="GAN61185.1"/>
    </source>
</evidence>
<gene>
    <name evidence="7" type="ORF">Abci_018_055</name>
    <name evidence="8" type="ORF">ACI01nite_05230</name>
</gene>
<dbReference type="Gene3D" id="1.25.20.10">
    <property type="entry name" value="Bacterial muramidases"/>
    <property type="match status" value="1"/>
</dbReference>
<dbReference type="STRING" id="1231339.Abci_018_055"/>
<dbReference type="GO" id="GO:0008933">
    <property type="term" value="F:peptidoglycan lytic transglycosylase activity"/>
    <property type="evidence" value="ECO:0007669"/>
    <property type="project" value="InterPro"/>
</dbReference>
<feature type="compositionally biased region" description="Polar residues" evidence="4">
    <location>
        <begin position="47"/>
        <end position="64"/>
    </location>
</feature>
<dbReference type="AlphaFoldDB" id="A0A0D6N653"/>
<dbReference type="InterPro" id="IPR023346">
    <property type="entry name" value="Lysozyme-like_dom_sf"/>
</dbReference>
<evidence type="ECO:0000256" key="1">
    <source>
        <dbReference type="ARBA" id="ARBA00007734"/>
    </source>
</evidence>
<evidence type="ECO:0000259" key="6">
    <source>
        <dbReference type="Pfam" id="PF01464"/>
    </source>
</evidence>
<dbReference type="CDD" id="cd13401">
    <property type="entry name" value="Slt70-like"/>
    <property type="match status" value="1"/>
</dbReference>
<reference evidence="7 9" key="1">
    <citation type="submission" date="2012-11" db="EMBL/GenBank/DDBJ databases">
        <title>Whole genome sequence of Acetobacter cibinongensis 4H-1.</title>
        <authorList>
            <person name="Azuma Y."/>
            <person name="Higashiura N."/>
            <person name="Hirakawa H."/>
            <person name="Matsushita K."/>
        </authorList>
    </citation>
    <scope>NUCLEOTIDE SEQUENCE [LARGE SCALE GENOMIC DNA]</scope>
    <source>
        <strain evidence="7 9">4H-1</strain>
    </source>
</reference>
<feature type="region of interest" description="Disordered" evidence="4">
    <location>
        <begin position="39"/>
        <end position="64"/>
    </location>
</feature>
<dbReference type="PROSITE" id="PS00922">
    <property type="entry name" value="TRANSGLYCOSYLASE"/>
    <property type="match status" value="1"/>
</dbReference>
<evidence type="ECO:0000256" key="3">
    <source>
        <dbReference type="ARBA" id="ARBA00022729"/>
    </source>
</evidence>
<reference evidence="8 10" key="2">
    <citation type="submission" date="2019-07" db="EMBL/GenBank/DDBJ databases">
        <title>Whole genome shotgun sequence of Acetobacter cibinongensis NBRC 16605.</title>
        <authorList>
            <person name="Hosoyama A."/>
            <person name="Uohara A."/>
            <person name="Ohji S."/>
            <person name="Ichikawa N."/>
        </authorList>
    </citation>
    <scope>NUCLEOTIDE SEQUENCE [LARGE SCALE GENOMIC DNA]</scope>
    <source>
        <strain evidence="8 10">NBRC 16605</strain>
    </source>
</reference>
<accession>A0A0D6N653</accession>
<sequence length="670" mass="72302">MAKAYFMAKHFSSSVSRLNGALLSSVLFLSACSSPPDASQSSISSPEQTVAGTQPSGVTMPVSQAGGSVQDRLAVWLKLVGTSHAPAQDYADFLNSRPVWPRWQLIKLRMQQALAQENDPAVLKQLCAQQALTYGPALAHCSTQVGNNVAGLPARLNTQARQAWMNGNDTAQAAAALTNNFSQFLTPEASWLRFNRQEKSGLLSAARQTVPYLSSARQKVAMARLALRAGDASAESQIAGLSSADLADPLFVLDRARWLRTQKRYDDAIAFWKSDAARAEAATALAAFWHERDALARELLEANRDADAFFIAHDTSVTGANKLEAAFLCGWIALEKQKNPTVAEPFFKELADSPALITRSRGYYWLGRAHALSQNTESAKADYLRAANDAGTFYGQMAAAELDGQRPTLSSQQEIPTITTRALKAASAPHTASTSAGRLSQSDLVQAAQILVSQGDTTHARDFLNLLAQQVVTMSDKLALVSVSTQLQVPDIGVALSRQLGKNGIFLLHEGWPAPYSLPANTLPAGLALGLMRQESSFNPDAVSSSNAIGLMQLKPSTAGDMLRKAGLPASAATASGLHNPDNNIRLGVAYLEHMQERFGPVLPYIAAAYNGGPGRLGRWLASSGDPVANNATQFEMIDWIESIPFSETRNYVQRVWENMTIYRVMEQPK</sequence>
<feature type="chain" id="PRO_5030005810" evidence="5">
    <location>
        <begin position="39"/>
        <end position="670"/>
    </location>
</feature>
<evidence type="ECO:0000256" key="4">
    <source>
        <dbReference type="SAM" id="MobiDB-lite"/>
    </source>
</evidence>
<dbReference type="GO" id="GO:0000270">
    <property type="term" value="P:peptidoglycan metabolic process"/>
    <property type="evidence" value="ECO:0007669"/>
    <property type="project" value="InterPro"/>
</dbReference>
<dbReference type="PANTHER" id="PTHR37423">
    <property type="entry name" value="SOLUBLE LYTIC MUREIN TRANSGLYCOSYLASE-RELATED"/>
    <property type="match status" value="1"/>
</dbReference>
<proteinExistence type="inferred from homology"/>
<dbReference type="SUPFAM" id="SSF48435">
    <property type="entry name" value="Bacterial muramidases"/>
    <property type="match status" value="1"/>
</dbReference>
<dbReference type="SUPFAM" id="SSF53955">
    <property type="entry name" value="Lysozyme-like"/>
    <property type="match status" value="1"/>
</dbReference>
<feature type="signal peptide" evidence="5">
    <location>
        <begin position="1"/>
        <end position="38"/>
    </location>
</feature>
<dbReference type="Proteomes" id="UP000321891">
    <property type="component" value="Unassembled WGS sequence"/>
</dbReference>
<feature type="domain" description="Transglycosylase SLT" evidence="6">
    <location>
        <begin position="522"/>
        <end position="627"/>
    </location>
</feature>
<comment type="similarity">
    <text evidence="2">Belongs to the virb1 family.</text>
</comment>
<organism evidence="7 9">
    <name type="scientific">Acetobacter cibinongensis</name>
    <dbReference type="NCBI Taxonomy" id="146475"/>
    <lineage>
        <taxon>Bacteria</taxon>
        <taxon>Pseudomonadati</taxon>
        <taxon>Pseudomonadota</taxon>
        <taxon>Alphaproteobacteria</taxon>
        <taxon>Acetobacterales</taxon>
        <taxon>Acetobacteraceae</taxon>
        <taxon>Acetobacter</taxon>
    </lineage>
</organism>
<evidence type="ECO:0000313" key="9">
    <source>
        <dbReference type="Proteomes" id="UP000032671"/>
    </source>
</evidence>
<comment type="caution">
    <text evidence="7">The sequence shown here is derived from an EMBL/GenBank/DDBJ whole genome shotgun (WGS) entry which is preliminary data.</text>
</comment>
<evidence type="ECO:0000256" key="2">
    <source>
        <dbReference type="ARBA" id="ARBA00009387"/>
    </source>
</evidence>
<dbReference type="InterPro" id="IPR008258">
    <property type="entry name" value="Transglycosylase_SLT_dom_1"/>
</dbReference>
<name>A0A0D6N653_9PROT</name>